<evidence type="ECO:0000313" key="1">
    <source>
        <dbReference type="EMBL" id="KAL2493477.1"/>
    </source>
</evidence>
<comment type="caution">
    <text evidence="1">The sequence shown here is derived from an EMBL/GenBank/DDBJ whole genome shotgun (WGS) entry which is preliminary data.</text>
</comment>
<name>A0ABD1S0R6_9LAMI</name>
<reference evidence="2" key="1">
    <citation type="submission" date="2024-07" db="EMBL/GenBank/DDBJ databases">
        <title>Two chromosome-level genome assemblies of Korean endemic species Abeliophyllum distichum and Forsythia ovata (Oleaceae).</title>
        <authorList>
            <person name="Jang H."/>
        </authorList>
    </citation>
    <scope>NUCLEOTIDE SEQUENCE [LARGE SCALE GENOMIC DNA]</scope>
</reference>
<keyword evidence="2" id="KW-1185">Reference proteome</keyword>
<organism evidence="1 2">
    <name type="scientific">Abeliophyllum distichum</name>
    <dbReference type="NCBI Taxonomy" id="126358"/>
    <lineage>
        <taxon>Eukaryota</taxon>
        <taxon>Viridiplantae</taxon>
        <taxon>Streptophyta</taxon>
        <taxon>Embryophyta</taxon>
        <taxon>Tracheophyta</taxon>
        <taxon>Spermatophyta</taxon>
        <taxon>Magnoliopsida</taxon>
        <taxon>eudicotyledons</taxon>
        <taxon>Gunneridae</taxon>
        <taxon>Pentapetalae</taxon>
        <taxon>asterids</taxon>
        <taxon>lamiids</taxon>
        <taxon>Lamiales</taxon>
        <taxon>Oleaceae</taxon>
        <taxon>Forsythieae</taxon>
        <taxon>Abeliophyllum</taxon>
    </lineage>
</organism>
<accession>A0ABD1S0R6</accession>
<proteinExistence type="predicted"/>
<sequence length="169" mass="18341">MNCRVNPDAAVAPRRYGLDPLLPTLGHHSMSGIRGDILDVSAPLVGGCAALPFDRYTVEEADHERYRCGSDPGQGRLRRRLAYGAGRLCLPQLGKSHPRTTTLFVRPLPFSLSVSTAGKAVVEAKPIATPTIKYEIGLLLKDLMEWPTPPKSAYVIGELMAGNNPYGLF</sequence>
<evidence type="ECO:0000313" key="2">
    <source>
        <dbReference type="Proteomes" id="UP001604336"/>
    </source>
</evidence>
<protein>
    <submittedName>
        <fullName evidence="1">NADH-ubiquinone oxidoreductase chain 5</fullName>
    </submittedName>
</protein>
<dbReference type="AlphaFoldDB" id="A0ABD1S0R6"/>
<dbReference type="EMBL" id="JBFOLK010000008">
    <property type="protein sequence ID" value="KAL2493477.1"/>
    <property type="molecule type" value="Genomic_DNA"/>
</dbReference>
<dbReference type="Proteomes" id="UP001604336">
    <property type="component" value="Unassembled WGS sequence"/>
</dbReference>
<gene>
    <name evidence="1" type="ORF">Adt_29105</name>
</gene>